<dbReference type="Pfam" id="PF04548">
    <property type="entry name" value="AIG1"/>
    <property type="match status" value="2"/>
</dbReference>
<evidence type="ECO:0000313" key="6">
    <source>
        <dbReference type="Proteomes" id="UP001059041"/>
    </source>
</evidence>
<dbReference type="InterPro" id="IPR027417">
    <property type="entry name" value="P-loop_NTPase"/>
</dbReference>
<reference evidence="5" key="1">
    <citation type="submission" date="2021-02" db="EMBL/GenBank/DDBJ databases">
        <title>Comparative genomics reveals that relaxation of natural selection precedes convergent phenotypic evolution of cavefish.</title>
        <authorList>
            <person name="Peng Z."/>
        </authorList>
    </citation>
    <scope>NUCLEOTIDE SEQUENCE</scope>
    <source>
        <tissue evidence="5">Muscle</tissue>
    </source>
</reference>
<dbReference type="PANTHER" id="PTHR10903:SF188">
    <property type="entry name" value="GTPASE IMAP FAMILY MEMBER 2-LIKE-RELATED"/>
    <property type="match status" value="1"/>
</dbReference>
<dbReference type="OrthoDB" id="8954335at2759"/>
<dbReference type="PANTHER" id="PTHR10903">
    <property type="entry name" value="GTPASE, IMAP FAMILY MEMBER-RELATED"/>
    <property type="match status" value="1"/>
</dbReference>
<dbReference type="AlphaFoldDB" id="A0A9W7T5Y3"/>
<keyword evidence="6" id="KW-1185">Reference proteome</keyword>
<gene>
    <name evidence="5" type="ORF">IRJ41_025987</name>
</gene>
<dbReference type="SUPFAM" id="SSF52540">
    <property type="entry name" value="P-loop containing nucleoside triphosphate hydrolases"/>
    <property type="match status" value="2"/>
</dbReference>
<name>A0A9W7T5Y3_TRIRA</name>
<sequence>MAAGPEQVHDLSAGSCRPDESVMRILLLGGKSSGKSSSGNTILGQKKFKVRKQKAEVCEEVTRIGEKQVHVIDTPDLLDSDLTKDEVETMRGKVLSLCTAGLSAVLLVVPLYKDVENEEEILYLIRSLLGPEVQNYIMLLFTHGDDLEEQEETIDEHLQSHRDLQQLAVTAEGKFHCFDNKCKTRTQVTELLDKIEKMTAANGELFLMAQMKRSDSKDTVVDFSEKSPAGEVPLRLVLLGKTGAGKSATGNTILGRKVFDSTTSSNSQTKHCRSESSVRTGRAISVIDTPGLYDNKLSQEEVMQEIVKCMIHSTPGPHAFLLVIKVGRFTEEEKHTVKQLQEVFGEQLEKYTMILFTHKDQLEKEKKTIEDFLQNGDPDLLDLVKGCGNRVFCLDNASAKYPQYKDMLSKIETMVAENGGMHFSNDMFEETEKCVREILEQKLDEKVKSYKEKNKGVVQTEWQQIYWRLADESREEAKTVMIGDVYITALARMLGKVSVSSEERESTIKEAESKGISSGRAFTLAVTATRKLAKQTMCGVQ</sequence>
<evidence type="ECO:0000256" key="3">
    <source>
        <dbReference type="ARBA" id="ARBA00023134"/>
    </source>
</evidence>
<dbReference type="InterPro" id="IPR045058">
    <property type="entry name" value="GIMA/IAN/Toc"/>
</dbReference>
<dbReference type="InterPro" id="IPR006703">
    <property type="entry name" value="G_AIG1"/>
</dbReference>
<feature type="domain" description="AIG1-type G" evidence="4">
    <location>
        <begin position="20"/>
        <end position="216"/>
    </location>
</feature>
<comment type="similarity">
    <text evidence="1">Belongs to the TRAFAC class TrmE-Era-EngA-EngB-Septin-like GTPase superfamily. AIG1/Toc34/Toc159-like paraseptin GTPase family. IAN subfamily.</text>
</comment>
<organism evidence="5 6">
    <name type="scientific">Triplophysa rosa</name>
    <name type="common">Cave loach</name>
    <dbReference type="NCBI Taxonomy" id="992332"/>
    <lineage>
        <taxon>Eukaryota</taxon>
        <taxon>Metazoa</taxon>
        <taxon>Chordata</taxon>
        <taxon>Craniata</taxon>
        <taxon>Vertebrata</taxon>
        <taxon>Euteleostomi</taxon>
        <taxon>Actinopterygii</taxon>
        <taxon>Neopterygii</taxon>
        <taxon>Teleostei</taxon>
        <taxon>Ostariophysi</taxon>
        <taxon>Cypriniformes</taxon>
        <taxon>Nemacheilidae</taxon>
        <taxon>Triplophysa</taxon>
    </lineage>
</organism>
<dbReference type="CDD" id="cd01852">
    <property type="entry name" value="AIG1"/>
    <property type="match status" value="1"/>
</dbReference>
<keyword evidence="2" id="KW-0547">Nucleotide-binding</keyword>
<dbReference type="Gene3D" id="3.40.50.300">
    <property type="entry name" value="P-loop containing nucleotide triphosphate hydrolases"/>
    <property type="match status" value="2"/>
</dbReference>
<accession>A0A9W7T5Y3</accession>
<comment type="caution">
    <text evidence="5">The sequence shown here is derived from an EMBL/GenBank/DDBJ whole genome shotgun (WGS) entry which is preliminary data.</text>
</comment>
<evidence type="ECO:0000259" key="4">
    <source>
        <dbReference type="PROSITE" id="PS51720"/>
    </source>
</evidence>
<evidence type="ECO:0000256" key="1">
    <source>
        <dbReference type="ARBA" id="ARBA00008535"/>
    </source>
</evidence>
<evidence type="ECO:0000313" key="5">
    <source>
        <dbReference type="EMBL" id="KAI7792238.1"/>
    </source>
</evidence>
<feature type="domain" description="AIG1-type G" evidence="4">
    <location>
        <begin position="231"/>
        <end position="432"/>
    </location>
</feature>
<dbReference type="FunFam" id="3.40.50.300:FF:000366">
    <property type="entry name" value="GTPase, IMAP family member 2"/>
    <property type="match status" value="1"/>
</dbReference>
<dbReference type="PROSITE" id="PS51720">
    <property type="entry name" value="G_AIG1"/>
    <property type="match status" value="2"/>
</dbReference>
<dbReference type="EMBL" id="JAFHDT010000024">
    <property type="protein sequence ID" value="KAI7792238.1"/>
    <property type="molecule type" value="Genomic_DNA"/>
</dbReference>
<proteinExistence type="inferred from homology"/>
<dbReference type="Proteomes" id="UP001059041">
    <property type="component" value="Linkage Group LG24"/>
</dbReference>
<protein>
    <submittedName>
        <fullName evidence="5">GTPase IMAP family member 8</fullName>
    </submittedName>
</protein>
<keyword evidence="3" id="KW-0342">GTP-binding</keyword>
<dbReference type="GO" id="GO:0005525">
    <property type="term" value="F:GTP binding"/>
    <property type="evidence" value="ECO:0007669"/>
    <property type="project" value="UniProtKB-KW"/>
</dbReference>
<evidence type="ECO:0000256" key="2">
    <source>
        <dbReference type="ARBA" id="ARBA00022741"/>
    </source>
</evidence>